<organism evidence="1 2">
    <name type="scientific">Yersinia pseudotuberculosis</name>
    <dbReference type="NCBI Taxonomy" id="633"/>
    <lineage>
        <taxon>Bacteria</taxon>
        <taxon>Pseudomonadati</taxon>
        <taxon>Pseudomonadota</taxon>
        <taxon>Gammaproteobacteria</taxon>
        <taxon>Enterobacterales</taxon>
        <taxon>Yersiniaceae</taxon>
        <taxon>Yersinia</taxon>
    </lineage>
</organism>
<name>A0A380Q4Y0_YERPU</name>
<proteinExistence type="predicted"/>
<evidence type="ECO:0000313" key="2">
    <source>
        <dbReference type="Proteomes" id="UP000255087"/>
    </source>
</evidence>
<dbReference type="Proteomes" id="UP000255087">
    <property type="component" value="Unassembled WGS sequence"/>
</dbReference>
<reference evidence="1 2" key="1">
    <citation type="submission" date="2018-06" db="EMBL/GenBank/DDBJ databases">
        <authorList>
            <consortium name="Pathogen Informatics"/>
            <person name="Doyle S."/>
        </authorList>
    </citation>
    <scope>NUCLEOTIDE SEQUENCE [LARGE SCALE GENOMIC DNA]</scope>
    <source>
        <strain evidence="1 2">NCTC8580</strain>
    </source>
</reference>
<gene>
    <name evidence="1" type="ORF">NCTC8580_00609</name>
</gene>
<dbReference type="EMBL" id="UHJC01000001">
    <property type="protein sequence ID" value="SUP80552.1"/>
    <property type="molecule type" value="Genomic_DNA"/>
</dbReference>
<sequence>MLCMETILKVRRLSLKQGLSQRAIPLLINPCDHDPDDHLIWHINNLKIPILLAKSVDNLPDEKGVKSIEVMGLNRFGLVTVRAEVLQPVAVKVGSISELIDITASMSSCEARDRCLAKIGRDIDALQACYEPDREYAAMVKSCIDSHMENLKRDLAGLLA</sequence>
<protein>
    <submittedName>
        <fullName evidence="1">Putative transposase</fullName>
    </submittedName>
</protein>
<dbReference type="AlphaFoldDB" id="A0A380Q4Y0"/>
<evidence type="ECO:0000313" key="1">
    <source>
        <dbReference type="EMBL" id="SUP80552.1"/>
    </source>
</evidence>
<accession>A0A380Q4Y0</accession>